<evidence type="ECO:0000256" key="1">
    <source>
        <dbReference type="ARBA" id="ARBA00003975"/>
    </source>
</evidence>
<sequence length="359" mass="42016">MASIDDLIGKLDDAKVDPANMGEHPHFSKFKNASQAAERQAQRRREFMDRQREARQDQFMRYRRLIEAKDDEFDDDTEMASEGSNTVEQPLDLTNTSARTRDIGKKNLKYADQLMLSEWLIDIPDYEQLSADWYMLPTPKGKHVLVVASRGITSTYDKRGKMMNQFESELPGGCRKNQGKRGNFTILDCILVQGHKYYCLDIISWGGNMMTDNPFDFRRFMLNSKLEDTPELQTPNRHTRKQFMPLPMCKCEKKQMEEMMKTDFLFELDGLLFYHQSVFYESGQNPFVGWLKPWMMPELLDIQVPQRYNKDNPANQTSREFINAFNLAHNHRSLSQKKQDGENESVVDMVEVQKEDNEE</sequence>
<dbReference type="Gene3D" id="3.30.470.30">
    <property type="entry name" value="DNA ligase/mRNA capping enzyme"/>
    <property type="match status" value="1"/>
</dbReference>
<dbReference type="SUPFAM" id="SSF56091">
    <property type="entry name" value="DNA ligase/mRNA capping enzyme, catalytic domain"/>
    <property type="match status" value="1"/>
</dbReference>
<feature type="domain" description="Snurportin-1 m3G cap-binding" evidence="12">
    <location>
        <begin position="113"/>
        <end position="293"/>
    </location>
</feature>
<evidence type="ECO:0000256" key="4">
    <source>
        <dbReference type="ARBA" id="ARBA00007540"/>
    </source>
</evidence>
<keyword evidence="6" id="KW-0813">Transport</keyword>
<dbReference type="InterPro" id="IPR024721">
    <property type="entry name" value="Snurportin-1_N"/>
</dbReference>
<dbReference type="Proteomes" id="UP000218231">
    <property type="component" value="Unassembled WGS sequence"/>
</dbReference>
<comment type="function">
    <text evidence="1">Functions as an U snRNP-specific nuclear import adapter. Involved in the trimethylguanosine (m3G)-cap-dependent nuclear import of U snRNPs. Binds specifically to the terminal m3G-cap U snRNAs.</text>
</comment>
<evidence type="ECO:0000256" key="5">
    <source>
        <dbReference type="ARBA" id="ARBA00016034"/>
    </source>
</evidence>
<evidence type="ECO:0000313" key="14">
    <source>
        <dbReference type="Proteomes" id="UP000218231"/>
    </source>
</evidence>
<keyword evidence="8" id="KW-0694">RNA-binding</keyword>
<dbReference type="GO" id="GO:0061015">
    <property type="term" value="P:snRNA import into nucleus"/>
    <property type="evidence" value="ECO:0007669"/>
    <property type="project" value="InterPro"/>
</dbReference>
<keyword evidence="9" id="KW-0539">Nucleus</keyword>
<dbReference type="GO" id="GO:0005737">
    <property type="term" value="C:cytoplasm"/>
    <property type="evidence" value="ECO:0007669"/>
    <property type="project" value="UniProtKB-SubCell"/>
</dbReference>
<dbReference type="PANTHER" id="PTHR13403:SF6">
    <property type="entry name" value="SNURPORTIN-1"/>
    <property type="match status" value="1"/>
</dbReference>
<evidence type="ECO:0000313" key="13">
    <source>
        <dbReference type="EMBL" id="PAV90005.1"/>
    </source>
</evidence>
<evidence type="ECO:0000256" key="8">
    <source>
        <dbReference type="ARBA" id="ARBA00022884"/>
    </source>
</evidence>
<feature type="domain" description="Snurportin-1 N-terminal" evidence="11">
    <location>
        <begin position="24"/>
        <end position="64"/>
    </location>
</feature>
<evidence type="ECO:0000256" key="7">
    <source>
        <dbReference type="ARBA" id="ARBA00022490"/>
    </source>
</evidence>
<evidence type="ECO:0000256" key="9">
    <source>
        <dbReference type="ARBA" id="ARBA00023242"/>
    </source>
</evidence>
<evidence type="ECO:0000256" key="3">
    <source>
        <dbReference type="ARBA" id="ARBA00004496"/>
    </source>
</evidence>
<dbReference type="STRING" id="2018661.A0A2A2LVI7"/>
<evidence type="ECO:0000259" key="12">
    <source>
        <dbReference type="Pfam" id="PF21974"/>
    </source>
</evidence>
<name>A0A2A2LVI7_9BILA</name>
<dbReference type="InterPro" id="IPR017336">
    <property type="entry name" value="Snurportin-1"/>
</dbReference>
<evidence type="ECO:0000256" key="2">
    <source>
        <dbReference type="ARBA" id="ARBA00004123"/>
    </source>
</evidence>
<feature type="region of interest" description="Disordered" evidence="10">
    <location>
        <begin position="15"/>
        <end position="42"/>
    </location>
</feature>
<dbReference type="AlphaFoldDB" id="A0A2A2LVI7"/>
<comment type="similarity">
    <text evidence="4">Belongs to the snurportin family.</text>
</comment>
<protein>
    <recommendedName>
        <fullName evidence="5">Snurportin-1</fullName>
    </recommendedName>
</protein>
<accession>A0A2A2LVI7</accession>
<organism evidence="13 14">
    <name type="scientific">Diploscapter pachys</name>
    <dbReference type="NCBI Taxonomy" id="2018661"/>
    <lineage>
        <taxon>Eukaryota</taxon>
        <taxon>Metazoa</taxon>
        <taxon>Ecdysozoa</taxon>
        <taxon>Nematoda</taxon>
        <taxon>Chromadorea</taxon>
        <taxon>Rhabditida</taxon>
        <taxon>Rhabditina</taxon>
        <taxon>Rhabditomorpha</taxon>
        <taxon>Rhabditoidea</taxon>
        <taxon>Rhabditidae</taxon>
        <taxon>Diploscapter</taxon>
    </lineage>
</organism>
<dbReference type="PANTHER" id="PTHR13403">
    <property type="entry name" value="SNURPORTIN1 RNUT1 PROTEIN RNA, U TRANSPORTER 1"/>
    <property type="match status" value="1"/>
</dbReference>
<dbReference type="InterPro" id="IPR047857">
    <property type="entry name" value="Snurportin1_C"/>
</dbReference>
<comment type="caution">
    <text evidence="13">The sequence shown here is derived from an EMBL/GenBank/DDBJ whole genome shotgun (WGS) entry which is preliminary data.</text>
</comment>
<dbReference type="EMBL" id="LIAE01006409">
    <property type="protein sequence ID" value="PAV90005.1"/>
    <property type="molecule type" value="Genomic_DNA"/>
</dbReference>
<reference evidence="13 14" key="1">
    <citation type="journal article" date="2017" name="Curr. Biol.">
        <title>Genome architecture and evolution of a unichromosomal asexual nematode.</title>
        <authorList>
            <person name="Fradin H."/>
            <person name="Zegar C."/>
            <person name="Gutwein M."/>
            <person name="Lucas J."/>
            <person name="Kovtun M."/>
            <person name="Corcoran D."/>
            <person name="Baugh L.R."/>
            <person name="Kiontke K."/>
            <person name="Gunsalus K."/>
            <person name="Fitch D.H."/>
            <person name="Piano F."/>
        </authorList>
    </citation>
    <scope>NUCLEOTIDE SEQUENCE [LARGE SCALE GENOMIC DNA]</scope>
    <source>
        <strain evidence="13">PF1309</strain>
    </source>
</reference>
<dbReference type="GO" id="GO:0003723">
    <property type="term" value="F:RNA binding"/>
    <property type="evidence" value="ECO:0007669"/>
    <property type="project" value="UniProtKB-KW"/>
</dbReference>
<dbReference type="Pfam" id="PF21974">
    <property type="entry name" value="SPN1_m3Gcap_bd"/>
    <property type="match status" value="1"/>
</dbReference>
<dbReference type="Pfam" id="PF11538">
    <property type="entry name" value="Snurportin1"/>
    <property type="match status" value="1"/>
</dbReference>
<keyword evidence="14" id="KW-1185">Reference proteome</keyword>
<evidence type="ECO:0000256" key="6">
    <source>
        <dbReference type="ARBA" id="ARBA00022448"/>
    </source>
</evidence>
<keyword evidence="7" id="KW-0963">Cytoplasm</keyword>
<evidence type="ECO:0000259" key="11">
    <source>
        <dbReference type="Pfam" id="PF11538"/>
    </source>
</evidence>
<proteinExistence type="inferred from homology"/>
<dbReference type="GO" id="GO:0005634">
    <property type="term" value="C:nucleus"/>
    <property type="evidence" value="ECO:0007669"/>
    <property type="project" value="UniProtKB-SubCell"/>
</dbReference>
<feature type="region of interest" description="Disordered" evidence="10">
    <location>
        <begin position="333"/>
        <end position="359"/>
    </location>
</feature>
<dbReference type="OrthoDB" id="10003593at2759"/>
<gene>
    <name evidence="13" type="ORF">WR25_21037</name>
</gene>
<dbReference type="CDD" id="cd09232">
    <property type="entry name" value="Snurportin-1_C"/>
    <property type="match status" value="1"/>
</dbReference>
<comment type="subcellular location">
    <subcellularLocation>
        <location evidence="3">Cytoplasm</location>
    </subcellularLocation>
    <subcellularLocation>
        <location evidence="2">Nucleus</location>
    </subcellularLocation>
</comment>
<evidence type="ECO:0000256" key="10">
    <source>
        <dbReference type="SAM" id="MobiDB-lite"/>
    </source>
</evidence>